<feature type="active site" description="Nucleophile" evidence="6">
    <location>
        <position position="38"/>
    </location>
</feature>
<dbReference type="EMBL" id="CAMXCT030006651">
    <property type="protein sequence ID" value="CAL4805001.1"/>
    <property type="molecule type" value="Genomic_DNA"/>
</dbReference>
<feature type="binding site" evidence="7">
    <location>
        <begin position="88"/>
        <end position="91"/>
    </location>
    <ligand>
        <name>substrate</name>
    </ligand>
</feature>
<keyword evidence="3" id="KW-0645">Protease</keyword>
<dbReference type="EMBL" id="CAMXCT010006651">
    <property type="protein sequence ID" value="CAI4017689.1"/>
    <property type="molecule type" value="Genomic_DNA"/>
</dbReference>
<evidence type="ECO:0000313" key="10">
    <source>
        <dbReference type="EMBL" id="CAL4805001.1"/>
    </source>
</evidence>
<evidence type="ECO:0000313" key="9">
    <source>
        <dbReference type="EMBL" id="CAI4017689.1"/>
    </source>
</evidence>
<dbReference type="EMBL" id="CAMXCT020006651">
    <property type="protein sequence ID" value="CAL1171064.1"/>
    <property type="molecule type" value="Genomic_DNA"/>
</dbReference>
<feature type="binding site" evidence="7">
    <location>
        <begin position="66"/>
        <end position="69"/>
    </location>
    <ligand>
        <name>substrate</name>
    </ligand>
</feature>
<dbReference type="Pfam" id="PF01112">
    <property type="entry name" value="Asparaginase_2"/>
    <property type="match status" value="1"/>
</dbReference>
<organism evidence="9">
    <name type="scientific">Cladocopium goreaui</name>
    <dbReference type="NCBI Taxonomy" id="2562237"/>
    <lineage>
        <taxon>Eukaryota</taxon>
        <taxon>Sar</taxon>
        <taxon>Alveolata</taxon>
        <taxon>Dinophyceae</taxon>
        <taxon>Suessiales</taxon>
        <taxon>Symbiodiniaceae</taxon>
        <taxon>Cladocopium</taxon>
    </lineage>
</organism>
<dbReference type="OrthoDB" id="2262349at2759"/>
<evidence type="ECO:0000256" key="1">
    <source>
        <dbReference type="ARBA" id="ARBA00000306"/>
    </source>
</evidence>
<keyword evidence="5" id="KW-0068">Autocatalytic cleavage</keyword>
<dbReference type="PANTHER" id="PTHR10188">
    <property type="entry name" value="L-ASPARAGINASE"/>
    <property type="match status" value="1"/>
</dbReference>
<evidence type="ECO:0000256" key="7">
    <source>
        <dbReference type="PIRSR" id="PIRSR600246-2"/>
    </source>
</evidence>
<evidence type="ECO:0000313" key="11">
    <source>
        <dbReference type="Proteomes" id="UP001152797"/>
    </source>
</evidence>
<dbReference type="PANTHER" id="PTHR10188:SF43">
    <property type="entry name" value="ASPARAGINASE (EUROFUNG)"/>
    <property type="match status" value="1"/>
</dbReference>
<evidence type="ECO:0000256" key="4">
    <source>
        <dbReference type="ARBA" id="ARBA00022801"/>
    </source>
</evidence>
<accession>A0A9P1GMR5</accession>
<dbReference type="InterPro" id="IPR000246">
    <property type="entry name" value="Peptidase_T2"/>
</dbReference>
<reference evidence="9" key="1">
    <citation type="submission" date="2022-10" db="EMBL/GenBank/DDBJ databases">
        <authorList>
            <person name="Chen Y."/>
            <person name="Dougan E. K."/>
            <person name="Chan C."/>
            <person name="Rhodes N."/>
            <person name="Thang M."/>
        </authorList>
    </citation>
    <scope>NUCLEOTIDE SEQUENCE</scope>
</reference>
<dbReference type="SUPFAM" id="SSF56235">
    <property type="entry name" value="N-terminal nucleophile aminohydrolases (Ntn hydrolases)"/>
    <property type="match status" value="1"/>
</dbReference>
<dbReference type="GO" id="GO:0033345">
    <property type="term" value="P:L-asparagine catabolic process via L-aspartate"/>
    <property type="evidence" value="ECO:0007669"/>
    <property type="project" value="TreeGrafter"/>
</dbReference>
<gene>
    <name evidence="9" type="ORF">C1SCF055_LOCUS42313</name>
</gene>
<evidence type="ECO:0000256" key="3">
    <source>
        <dbReference type="ARBA" id="ARBA00022670"/>
    </source>
</evidence>
<keyword evidence="4" id="KW-0378">Hydrolase</keyword>
<evidence type="ECO:0000256" key="2">
    <source>
        <dbReference type="ARBA" id="ARBA00012879"/>
    </source>
</evidence>
<dbReference type="Gene3D" id="3.60.20.30">
    <property type="entry name" value="(Glycosyl)asparaginase"/>
    <property type="match status" value="1"/>
</dbReference>
<comment type="caution">
    <text evidence="9">The sequence shown here is derived from an EMBL/GenBank/DDBJ whole genome shotgun (WGS) entry which is preliminary data.</text>
</comment>
<dbReference type="EC" id="3.4.19.5" evidence="2"/>
<reference evidence="10 11" key="2">
    <citation type="submission" date="2024-05" db="EMBL/GenBank/DDBJ databases">
        <authorList>
            <person name="Chen Y."/>
            <person name="Shah S."/>
            <person name="Dougan E. K."/>
            <person name="Thang M."/>
            <person name="Chan C."/>
        </authorList>
    </citation>
    <scope>NUCLEOTIDE SEQUENCE [LARGE SCALE GENOMIC DNA]</scope>
</reference>
<dbReference type="GO" id="GO:0005737">
    <property type="term" value="C:cytoplasm"/>
    <property type="evidence" value="ECO:0007669"/>
    <property type="project" value="TreeGrafter"/>
</dbReference>
<comment type="catalytic activity">
    <reaction evidence="1">
        <text>Cleavage of a beta-linked Asp residue from the N-terminus of a polypeptide.</text>
        <dbReference type="EC" id="3.4.19.5"/>
    </reaction>
</comment>
<dbReference type="GO" id="GO:0008798">
    <property type="term" value="F:beta-aspartyl-peptidase activity"/>
    <property type="evidence" value="ECO:0007669"/>
    <property type="project" value="UniProtKB-EC"/>
</dbReference>
<feature type="site" description="Cleavage; by autolysis" evidence="8">
    <location>
        <begin position="37"/>
        <end position="38"/>
    </location>
</feature>
<evidence type="ECO:0000256" key="5">
    <source>
        <dbReference type="ARBA" id="ARBA00022813"/>
    </source>
</evidence>
<name>A0A9P1GMR5_9DINO</name>
<keyword evidence="11" id="KW-1185">Reference proteome</keyword>
<evidence type="ECO:0000256" key="8">
    <source>
        <dbReference type="PIRSR" id="PIRSR600246-3"/>
    </source>
</evidence>
<protein>
    <recommendedName>
        <fullName evidence="2">beta-aspartyl-peptidase</fullName>
        <ecNumber evidence="2">3.4.19.5</ecNumber>
    </recommendedName>
</protein>
<dbReference type="Proteomes" id="UP001152797">
    <property type="component" value="Unassembled WGS sequence"/>
</dbReference>
<proteinExistence type="predicted"/>
<sequence length="221" mass="22744">MVDRNGNAGGNTVKMSLPSLLGAGLADHRAEICVPGDTVGAVALDAAGDVACGTSTGGIVGKRPGRVGDSPLVGCGGYANRYGAVSATGHGEAITRVTLSRLALMRLELVEKDSVSGAAFGTTPTRSKCCWAANGALEEMAAAPQSGSGGLLLLSRLGEVAVSFTTKRMVWASMEGHEGVDGELQSGIDCGYWSCRVAKKKHGPLLVSWTRLQRLRGLKCQ</sequence>
<dbReference type="FunFam" id="3.60.20.30:FF:000001">
    <property type="entry name" value="Isoaspartyl peptidase/L-asparaginase"/>
    <property type="match status" value="1"/>
</dbReference>
<dbReference type="InterPro" id="IPR029055">
    <property type="entry name" value="Ntn_hydrolases_N"/>
</dbReference>
<dbReference type="AlphaFoldDB" id="A0A9P1GMR5"/>
<evidence type="ECO:0000256" key="6">
    <source>
        <dbReference type="PIRSR" id="PIRSR600246-1"/>
    </source>
</evidence>
<dbReference type="GO" id="GO:0006508">
    <property type="term" value="P:proteolysis"/>
    <property type="evidence" value="ECO:0007669"/>
    <property type="project" value="UniProtKB-KW"/>
</dbReference>